<dbReference type="Proteomes" id="UP001497512">
    <property type="component" value="Chromosome 13"/>
</dbReference>
<dbReference type="SUPFAM" id="SSF51735">
    <property type="entry name" value="NAD(P)-binding Rossmann-fold domains"/>
    <property type="match status" value="1"/>
</dbReference>
<keyword evidence="7" id="KW-1185">Reference proteome</keyword>
<dbReference type="Gene3D" id="3.40.50.720">
    <property type="entry name" value="NAD(P)-binding Rossmann-like Domain"/>
    <property type="match status" value="1"/>
</dbReference>
<dbReference type="InterPro" id="IPR045017">
    <property type="entry name" value="DECR2-like"/>
</dbReference>
<evidence type="ECO:0000256" key="3">
    <source>
        <dbReference type="ARBA" id="ARBA00026117"/>
    </source>
</evidence>
<sequence>MEPNSVFSNTVLEGRVALITGGGSGIGLEIASQFGKHGAKVAIMGRRQQVLDAAVSYLESHGVEAIGLQGDVRKKDDASRVVNTVVEQFGKLDILVNGAAGNFLVAAEDLSPNGFKTVLDIDALGTFTMSHAALQYLKKGGQGKSSLEGGVILNISTTLQYSAEWYQIHVSAAKAAVDSITRNLALEWGTDYGIRTNGIAPGPIADTPGRSKLLPEESGLSEKDVTPFVKIGEKWDIAMAAVYLTSDAGKFINGAILVVDGGQWLSKPRWISKEQIREFGRIVEKRSREPQSPSTAMKSKL</sequence>
<evidence type="ECO:0000256" key="1">
    <source>
        <dbReference type="ARBA" id="ARBA00022857"/>
    </source>
</evidence>
<evidence type="ECO:0000313" key="6">
    <source>
        <dbReference type="EMBL" id="CAK9201648.1"/>
    </source>
</evidence>
<dbReference type="PRINTS" id="PR00080">
    <property type="entry name" value="SDRFAMILY"/>
</dbReference>
<dbReference type="PRINTS" id="PR00081">
    <property type="entry name" value="GDHRDH"/>
</dbReference>
<dbReference type="EMBL" id="OZ019905">
    <property type="protein sequence ID" value="CAK9201648.1"/>
    <property type="molecule type" value="Genomic_DNA"/>
</dbReference>
<accession>A0ABP0TQ83</accession>
<evidence type="ECO:0000256" key="4">
    <source>
        <dbReference type="ARBA" id="ARBA00048009"/>
    </source>
</evidence>
<dbReference type="PANTHER" id="PTHR43296:SF2">
    <property type="entry name" value="PEROXISOMAL 2,4-DIENOYL-COA REDUCTASE [(3E)-ENOYL-COA-PRODUCING]"/>
    <property type="match status" value="1"/>
</dbReference>
<dbReference type="EC" id="1.3.1.124" evidence="3"/>
<dbReference type="PANTHER" id="PTHR43296">
    <property type="entry name" value="PEROXISOMAL 2,4-DIENOYL-COA REDUCTASE"/>
    <property type="match status" value="1"/>
</dbReference>
<reference evidence="6" key="1">
    <citation type="submission" date="2024-02" db="EMBL/GenBank/DDBJ databases">
        <authorList>
            <consortium name="ELIXIR-Norway"/>
            <consortium name="Elixir Norway"/>
        </authorList>
    </citation>
    <scope>NUCLEOTIDE SEQUENCE</scope>
</reference>
<proteinExistence type="predicted"/>
<dbReference type="InterPro" id="IPR036291">
    <property type="entry name" value="NAD(P)-bd_dom_sf"/>
</dbReference>
<protein>
    <recommendedName>
        <fullName evidence="3">2,4-dienoyl-CoA reductase [(3E)-enoyl-CoA-producing]</fullName>
        <ecNumber evidence="3">1.3.1.124</ecNumber>
    </recommendedName>
</protein>
<evidence type="ECO:0000256" key="5">
    <source>
        <dbReference type="ARBA" id="ARBA00048340"/>
    </source>
</evidence>
<comment type="catalytic activity">
    <reaction evidence="4">
        <text>a (2E,4E)-dienoyl-CoA + NADPH + H(+) = a 4,5-saturated-(3E)-enoyl-CoA + NADP(+)</text>
        <dbReference type="Rhea" id="RHEA:45912"/>
        <dbReference type="ChEBI" id="CHEBI:15378"/>
        <dbReference type="ChEBI" id="CHEBI:57783"/>
        <dbReference type="ChEBI" id="CHEBI:58349"/>
        <dbReference type="ChEBI" id="CHEBI:85101"/>
        <dbReference type="ChEBI" id="CHEBI:85493"/>
        <dbReference type="EC" id="1.3.1.124"/>
    </reaction>
</comment>
<comment type="catalytic activity">
    <reaction evidence="5">
        <text>a (2E,4Z)-dienoyl-CoA + NADPH + H(+) = a 4,5-saturated-(3E)-enoyl-CoA + NADP(+)</text>
        <dbReference type="Rhea" id="RHEA:61892"/>
        <dbReference type="ChEBI" id="CHEBI:15378"/>
        <dbReference type="ChEBI" id="CHEBI:57783"/>
        <dbReference type="ChEBI" id="CHEBI:58349"/>
        <dbReference type="ChEBI" id="CHEBI:85099"/>
        <dbReference type="ChEBI" id="CHEBI:85493"/>
        <dbReference type="EC" id="1.3.1.124"/>
    </reaction>
</comment>
<keyword evidence="1" id="KW-0521">NADP</keyword>
<evidence type="ECO:0000256" key="2">
    <source>
        <dbReference type="ARBA" id="ARBA00023002"/>
    </source>
</evidence>
<gene>
    <name evidence="6" type="ORF">CSSPTR1EN2_LOCUS6012</name>
</gene>
<name>A0ABP0TQ83_9BRYO</name>
<organism evidence="6 7">
    <name type="scientific">Sphagnum troendelagicum</name>
    <dbReference type="NCBI Taxonomy" id="128251"/>
    <lineage>
        <taxon>Eukaryota</taxon>
        <taxon>Viridiplantae</taxon>
        <taxon>Streptophyta</taxon>
        <taxon>Embryophyta</taxon>
        <taxon>Bryophyta</taxon>
        <taxon>Sphagnophytina</taxon>
        <taxon>Sphagnopsida</taxon>
        <taxon>Sphagnales</taxon>
        <taxon>Sphagnaceae</taxon>
        <taxon>Sphagnum</taxon>
    </lineage>
</organism>
<keyword evidence="2" id="KW-0560">Oxidoreductase</keyword>
<evidence type="ECO:0000313" key="7">
    <source>
        <dbReference type="Proteomes" id="UP001497512"/>
    </source>
</evidence>
<dbReference type="CDD" id="cd05369">
    <property type="entry name" value="TER_DECR_SDR_a"/>
    <property type="match status" value="1"/>
</dbReference>
<dbReference type="InterPro" id="IPR002347">
    <property type="entry name" value="SDR_fam"/>
</dbReference>
<dbReference type="Pfam" id="PF13561">
    <property type="entry name" value="adh_short_C2"/>
    <property type="match status" value="1"/>
</dbReference>